<feature type="region of interest" description="Disordered" evidence="11">
    <location>
        <begin position="432"/>
        <end position="451"/>
    </location>
</feature>
<evidence type="ECO:0000256" key="5">
    <source>
        <dbReference type="ARBA" id="ARBA00022792"/>
    </source>
</evidence>
<feature type="domain" description="Mitochondrial escape protein 2 C-terminal" evidence="12">
    <location>
        <begin position="293"/>
        <end position="725"/>
    </location>
</feature>
<evidence type="ECO:0000313" key="14">
    <source>
        <dbReference type="Proteomes" id="UP000054549"/>
    </source>
</evidence>
<dbReference type="Proteomes" id="UP000054549">
    <property type="component" value="Unassembled WGS sequence"/>
</dbReference>
<dbReference type="PANTHER" id="PTHR32198:SF2">
    <property type="entry name" value="MITOCHONDRIAL ESCAPE PROTEIN 2"/>
    <property type="match status" value="1"/>
</dbReference>
<keyword evidence="10" id="KW-0507">mRNA processing</keyword>
<keyword evidence="10" id="KW-0694">RNA-binding</keyword>
<proteinExistence type="inferred from homology"/>
<gene>
    <name evidence="13" type="ORF">M378DRAFT_183984</name>
</gene>
<dbReference type="GO" id="GO:0006397">
    <property type="term" value="P:mRNA processing"/>
    <property type="evidence" value="ECO:0007669"/>
    <property type="project" value="UniProtKB-UniRule"/>
</dbReference>
<organism evidence="13 14">
    <name type="scientific">Amanita muscaria (strain Koide BX008)</name>
    <dbReference type="NCBI Taxonomy" id="946122"/>
    <lineage>
        <taxon>Eukaryota</taxon>
        <taxon>Fungi</taxon>
        <taxon>Dikarya</taxon>
        <taxon>Basidiomycota</taxon>
        <taxon>Agaricomycotina</taxon>
        <taxon>Agaricomycetes</taxon>
        <taxon>Agaricomycetidae</taxon>
        <taxon>Agaricales</taxon>
        <taxon>Pluteineae</taxon>
        <taxon>Amanitaceae</taxon>
        <taxon>Amanita</taxon>
    </lineage>
</organism>
<dbReference type="STRING" id="946122.A0A0C2XKH1"/>
<dbReference type="FunCoup" id="A0A0C2XKH1">
    <property type="interactions" value="8"/>
</dbReference>
<dbReference type="Pfam" id="PF10443">
    <property type="entry name" value="RNA12"/>
    <property type="match status" value="1"/>
</dbReference>
<dbReference type="GO" id="GO:0003723">
    <property type="term" value="F:RNA binding"/>
    <property type="evidence" value="ECO:0007669"/>
    <property type="project" value="UniProtKB-UniRule"/>
</dbReference>
<sequence length="781" mass="88026">MQAFLFIDSVFPVRLARWDFRHWIALFREHHVLDSVHSRLQSVNTHGFRLVSVEPHRKDGGVFVHFQYQQDGSNSEPDKILSQVKLAFEKHGGFPSWIGSHHKGNIWLVRGTPWKEDMDRFASSMLRVSFEGPDVNEQSLFQTFRPFGRIRDIAAPAAVPPGMQRSSIITYERLKSAVIARNVLYGLETSFDAQSPSRTRLRPDYQQPLRASVVRSWISGHPKISFPLIFFLLGTITYAIFDPIRSLTIQGKLLHWFDYGDFNVSKWLRKFERLPSMLAADEEVPDVEVWKERKDAEALLRAYLSEMPTTAAFVYGPQGSGKFRMTEAVIRQVGRDALFIDCSQLIQASSDAQLIGALASQTGYRPVFTFFNSVSTLIDLASVGLIGQKAGLSSSLQDQLRHILQTTTVALERVAARHRARIEKKFRLLKQRKTKRSDSEKDPIPAGLSDHGMTLATSQNVDALPVVVIRHFSTRVGLHGEDVPDILAQWAAQLVENQIAHVVMISDNRENAKQAAKALPTKPLHVIQLSDADAASSLLFVKQKLHDLGLNVEFTSEQTVCIERLGGRASDLESLIHKVRAGQRVEDAVEEIIDRGVSELRKNAFGDDEEDSKRLPWTREQAWRVVRLLSRQSEVPYYDVLLDVPFKGEESPLRAMEHAEVISIGMLNGRPSTIKPGKPVLRWAFERLVSDPIFAATQDISYNSKLISNFEKTIKNCEDELTTIKPITVTGSSGWIFSYGDNLQARASYLASKIQPTQKKIEALEKANKDLRAILSKGDKQ</sequence>
<evidence type="ECO:0000313" key="13">
    <source>
        <dbReference type="EMBL" id="KIL69548.1"/>
    </source>
</evidence>
<evidence type="ECO:0000256" key="4">
    <source>
        <dbReference type="ARBA" id="ARBA00022692"/>
    </source>
</evidence>
<evidence type="ECO:0000256" key="1">
    <source>
        <dbReference type="ARBA" id="ARBA00004434"/>
    </source>
</evidence>
<evidence type="ECO:0000256" key="9">
    <source>
        <dbReference type="ARBA" id="ARBA00025276"/>
    </source>
</evidence>
<dbReference type="OrthoDB" id="10267654at2759"/>
<comment type="similarity">
    <text evidence="2 10">Belongs to the YME2 family.</text>
</comment>
<dbReference type="SUPFAM" id="SSF54928">
    <property type="entry name" value="RNA-binding domain, RBD"/>
    <property type="match status" value="1"/>
</dbReference>
<keyword evidence="14" id="KW-1185">Reference proteome</keyword>
<protein>
    <recommendedName>
        <fullName evidence="3 10">Mitochondrial escape protein 2</fullName>
    </recommendedName>
</protein>
<dbReference type="InterPro" id="IPR018850">
    <property type="entry name" value="Mt_escape_2_C"/>
</dbReference>
<dbReference type="InterPro" id="IPR039627">
    <property type="entry name" value="Yme2_C"/>
</dbReference>
<reference evidence="13 14" key="1">
    <citation type="submission" date="2014-04" db="EMBL/GenBank/DDBJ databases">
        <title>Evolutionary Origins and Diversification of the Mycorrhizal Mutualists.</title>
        <authorList>
            <consortium name="DOE Joint Genome Institute"/>
            <consortium name="Mycorrhizal Genomics Consortium"/>
            <person name="Kohler A."/>
            <person name="Kuo A."/>
            <person name="Nagy L.G."/>
            <person name="Floudas D."/>
            <person name="Copeland A."/>
            <person name="Barry K.W."/>
            <person name="Cichocki N."/>
            <person name="Veneault-Fourrey C."/>
            <person name="LaButti K."/>
            <person name="Lindquist E.A."/>
            <person name="Lipzen A."/>
            <person name="Lundell T."/>
            <person name="Morin E."/>
            <person name="Murat C."/>
            <person name="Riley R."/>
            <person name="Ohm R."/>
            <person name="Sun H."/>
            <person name="Tunlid A."/>
            <person name="Henrissat B."/>
            <person name="Grigoriev I.V."/>
            <person name="Hibbett D.S."/>
            <person name="Martin F."/>
        </authorList>
    </citation>
    <scope>NUCLEOTIDE SEQUENCE [LARGE SCALE GENOMIC DNA]</scope>
    <source>
        <strain evidence="13 14">Koide BX008</strain>
    </source>
</reference>
<keyword evidence="8" id="KW-0472">Membrane</keyword>
<keyword evidence="4" id="KW-0812">Transmembrane</keyword>
<dbReference type="EMBL" id="KN818225">
    <property type="protein sequence ID" value="KIL69548.1"/>
    <property type="molecule type" value="Genomic_DNA"/>
</dbReference>
<dbReference type="AlphaFoldDB" id="A0A0C2XKH1"/>
<keyword evidence="5 10" id="KW-0999">Mitochondrion inner membrane</keyword>
<dbReference type="InterPro" id="IPR035979">
    <property type="entry name" value="RBD_domain_sf"/>
</dbReference>
<dbReference type="InParanoid" id="A0A0C2XKH1"/>
<evidence type="ECO:0000256" key="2">
    <source>
        <dbReference type="ARBA" id="ARBA00010320"/>
    </source>
</evidence>
<comment type="function">
    <text evidence="9 10">Plays a role in maintaining the mitochondrial genome and in controlling the mtDNA escape. Involved in the regulation of mtDNA nucleotide structure and number. May have a dispensable role in early maturation of pre-rRNA.</text>
</comment>
<evidence type="ECO:0000256" key="8">
    <source>
        <dbReference type="ARBA" id="ARBA00023136"/>
    </source>
</evidence>
<name>A0A0C2XKH1_AMAMK</name>
<dbReference type="HOGENOM" id="CLU_007861_1_0_1"/>
<dbReference type="PANTHER" id="PTHR32198">
    <property type="entry name" value="MITOCHONDRIAL ESCAPE PROTEIN 2"/>
    <property type="match status" value="1"/>
</dbReference>
<accession>A0A0C2XKH1</accession>
<evidence type="ECO:0000256" key="6">
    <source>
        <dbReference type="ARBA" id="ARBA00022989"/>
    </source>
</evidence>
<evidence type="ECO:0000256" key="11">
    <source>
        <dbReference type="SAM" id="MobiDB-lite"/>
    </source>
</evidence>
<evidence type="ECO:0000256" key="7">
    <source>
        <dbReference type="ARBA" id="ARBA00023128"/>
    </source>
</evidence>
<comment type="subcellular location">
    <subcellularLocation>
        <location evidence="1 10">Mitochondrion inner membrane</location>
        <topology evidence="1 10">Single-pass membrane protein</topology>
    </subcellularLocation>
</comment>
<evidence type="ECO:0000256" key="3">
    <source>
        <dbReference type="ARBA" id="ARBA00020222"/>
    </source>
</evidence>
<keyword evidence="6" id="KW-1133">Transmembrane helix</keyword>
<keyword evidence="7 10" id="KW-0496">Mitochondrion</keyword>
<evidence type="ECO:0000256" key="10">
    <source>
        <dbReference type="RuleBase" id="RU367108"/>
    </source>
</evidence>
<dbReference type="GO" id="GO:0005743">
    <property type="term" value="C:mitochondrial inner membrane"/>
    <property type="evidence" value="ECO:0007669"/>
    <property type="project" value="UniProtKB-SubCell"/>
</dbReference>
<evidence type="ECO:0000259" key="12">
    <source>
        <dbReference type="Pfam" id="PF10443"/>
    </source>
</evidence>